<accession>A0ACC1ABZ5</accession>
<gene>
    <name evidence="1" type="ORF">Patl1_30421</name>
</gene>
<sequence length="50" mass="5509">MSIECSCRHHLLASPSAGRKASNSSTQTLTTKPDRASLVVTKYKFEDKIN</sequence>
<dbReference type="Proteomes" id="UP001164250">
    <property type="component" value="Chromosome 11"/>
</dbReference>
<dbReference type="EMBL" id="CM047907">
    <property type="protein sequence ID" value="KAJ0083266.1"/>
    <property type="molecule type" value="Genomic_DNA"/>
</dbReference>
<reference evidence="2" key="1">
    <citation type="journal article" date="2023" name="G3 (Bethesda)">
        <title>Genome assembly and association tests identify interacting loci associated with vigor, precocity, and sex in interspecific pistachio rootstocks.</title>
        <authorList>
            <person name="Palmer W."/>
            <person name="Jacygrad E."/>
            <person name="Sagayaradj S."/>
            <person name="Cavanaugh K."/>
            <person name="Han R."/>
            <person name="Bertier L."/>
            <person name="Beede B."/>
            <person name="Kafkas S."/>
            <person name="Golino D."/>
            <person name="Preece J."/>
            <person name="Michelmore R."/>
        </authorList>
    </citation>
    <scope>NUCLEOTIDE SEQUENCE [LARGE SCALE GENOMIC DNA]</scope>
</reference>
<evidence type="ECO:0000313" key="1">
    <source>
        <dbReference type="EMBL" id="KAJ0083266.1"/>
    </source>
</evidence>
<protein>
    <submittedName>
        <fullName evidence="1">Uncharacterized protein</fullName>
    </submittedName>
</protein>
<proteinExistence type="predicted"/>
<organism evidence="1 2">
    <name type="scientific">Pistacia atlantica</name>
    <dbReference type="NCBI Taxonomy" id="434234"/>
    <lineage>
        <taxon>Eukaryota</taxon>
        <taxon>Viridiplantae</taxon>
        <taxon>Streptophyta</taxon>
        <taxon>Embryophyta</taxon>
        <taxon>Tracheophyta</taxon>
        <taxon>Spermatophyta</taxon>
        <taxon>Magnoliopsida</taxon>
        <taxon>eudicotyledons</taxon>
        <taxon>Gunneridae</taxon>
        <taxon>Pentapetalae</taxon>
        <taxon>rosids</taxon>
        <taxon>malvids</taxon>
        <taxon>Sapindales</taxon>
        <taxon>Anacardiaceae</taxon>
        <taxon>Pistacia</taxon>
    </lineage>
</organism>
<keyword evidence="2" id="KW-1185">Reference proteome</keyword>
<evidence type="ECO:0000313" key="2">
    <source>
        <dbReference type="Proteomes" id="UP001164250"/>
    </source>
</evidence>
<name>A0ACC1ABZ5_9ROSI</name>
<comment type="caution">
    <text evidence="1">The sequence shown here is derived from an EMBL/GenBank/DDBJ whole genome shotgun (WGS) entry which is preliminary data.</text>
</comment>